<keyword evidence="2" id="KW-1185">Reference proteome</keyword>
<organism evidence="1 2">
    <name type="scientific">Amniculicola lignicola CBS 123094</name>
    <dbReference type="NCBI Taxonomy" id="1392246"/>
    <lineage>
        <taxon>Eukaryota</taxon>
        <taxon>Fungi</taxon>
        <taxon>Dikarya</taxon>
        <taxon>Ascomycota</taxon>
        <taxon>Pezizomycotina</taxon>
        <taxon>Dothideomycetes</taxon>
        <taxon>Pleosporomycetidae</taxon>
        <taxon>Pleosporales</taxon>
        <taxon>Amniculicolaceae</taxon>
        <taxon>Amniculicola</taxon>
    </lineage>
</organism>
<proteinExistence type="predicted"/>
<dbReference type="Proteomes" id="UP000799779">
    <property type="component" value="Unassembled WGS sequence"/>
</dbReference>
<dbReference type="EMBL" id="ML977638">
    <property type="protein sequence ID" value="KAF1995488.1"/>
    <property type="molecule type" value="Genomic_DNA"/>
</dbReference>
<protein>
    <submittedName>
        <fullName evidence="1">Uncharacterized protein</fullName>
    </submittedName>
</protein>
<evidence type="ECO:0000313" key="2">
    <source>
        <dbReference type="Proteomes" id="UP000799779"/>
    </source>
</evidence>
<dbReference type="AlphaFoldDB" id="A0A6A5W345"/>
<reference evidence="1" key="1">
    <citation type="journal article" date="2020" name="Stud. Mycol.">
        <title>101 Dothideomycetes genomes: a test case for predicting lifestyles and emergence of pathogens.</title>
        <authorList>
            <person name="Haridas S."/>
            <person name="Albert R."/>
            <person name="Binder M."/>
            <person name="Bloem J."/>
            <person name="Labutti K."/>
            <person name="Salamov A."/>
            <person name="Andreopoulos B."/>
            <person name="Baker S."/>
            <person name="Barry K."/>
            <person name="Bills G."/>
            <person name="Bluhm B."/>
            <person name="Cannon C."/>
            <person name="Castanera R."/>
            <person name="Culley D."/>
            <person name="Daum C."/>
            <person name="Ezra D."/>
            <person name="Gonzalez J."/>
            <person name="Henrissat B."/>
            <person name="Kuo A."/>
            <person name="Liang C."/>
            <person name="Lipzen A."/>
            <person name="Lutzoni F."/>
            <person name="Magnuson J."/>
            <person name="Mondo S."/>
            <person name="Nolan M."/>
            <person name="Ohm R."/>
            <person name="Pangilinan J."/>
            <person name="Park H.-J."/>
            <person name="Ramirez L."/>
            <person name="Alfaro M."/>
            <person name="Sun H."/>
            <person name="Tritt A."/>
            <person name="Yoshinaga Y."/>
            <person name="Zwiers L.-H."/>
            <person name="Turgeon B."/>
            <person name="Goodwin S."/>
            <person name="Spatafora J."/>
            <person name="Crous P."/>
            <person name="Grigoriev I."/>
        </authorList>
    </citation>
    <scope>NUCLEOTIDE SEQUENCE</scope>
    <source>
        <strain evidence="1">CBS 123094</strain>
    </source>
</reference>
<dbReference type="OrthoDB" id="2125469at2759"/>
<sequence length="59" mass="6458">MPKRVLCSCGIDIDPVSGWLNTKIGAPANPTDVSRGVFGVAVGIYRFLKLWDKYSIETT</sequence>
<dbReference type="Gene3D" id="3.20.20.370">
    <property type="entry name" value="Glycoside hydrolase/deacetylase"/>
    <property type="match status" value="1"/>
</dbReference>
<evidence type="ECO:0000313" key="1">
    <source>
        <dbReference type="EMBL" id="KAF1995488.1"/>
    </source>
</evidence>
<name>A0A6A5W345_9PLEO</name>
<gene>
    <name evidence="1" type="ORF">P154DRAFT_580795</name>
</gene>
<accession>A0A6A5W345</accession>